<dbReference type="Proteomes" id="UP001220964">
    <property type="component" value="Unassembled WGS sequence"/>
</dbReference>
<dbReference type="SUPFAM" id="SSF54593">
    <property type="entry name" value="Glyoxalase/Bleomycin resistance protein/Dihydroxybiphenyl dioxygenase"/>
    <property type="match status" value="1"/>
</dbReference>
<protein>
    <recommendedName>
        <fullName evidence="1">Glyoxalase-like domain-containing protein</fullName>
    </recommendedName>
</protein>
<sequence>MQISAIYANLCCTNIQRSARWFETLFNRDPDRKPMPGLLEGRHRNGCGFQLYEDAEGAGDGTVQLIVKDVRSEHERLRGIGPGQVELGGDRMVLRLRDPDGNLVMLTEERGA</sequence>
<dbReference type="CDD" id="cd06587">
    <property type="entry name" value="VOC"/>
    <property type="match status" value="1"/>
</dbReference>
<gene>
    <name evidence="2" type="ORF">P1J78_08685</name>
</gene>
<organism evidence="2 3">
    <name type="scientific">Psychromarinibacter sediminicola</name>
    <dbReference type="NCBI Taxonomy" id="3033385"/>
    <lineage>
        <taxon>Bacteria</taxon>
        <taxon>Pseudomonadati</taxon>
        <taxon>Pseudomonadota</taxon>
        <taxon>Alphaproteobacteria</taxon>
        <taxon>Rhodobacterales</taxon>
        <taxon>Paracoccaceae</taxon>
        <taxon>Psychromarinibacter</taxon>
    </lineage>
</organism>
<dbReference type="AlphaFoldDB" id="A0AAE3T9A2"/>
<evidence type="ECO:0000313" key="2">
    <source>
        <dbReference type="EMBL" id="MDF0600804.1"/>
    </source>
</evidence>
<evidence type="ECO:0000259" key="1">
    <source>
        <dbReference type="Pfam" id="PF18029"/>
    </source>
</evidence>
<proteinExistence type="predicted"/>
<name>A0AAE3T9A2_9RHOB</name>
<dbReference type="InterPro" id="IPR041581">
    <property type="entry name" value="Glyoxalase_6"/>
</dbReference>
<evidence type="ECO:0000313" key="3">
    <source>
        <dbReference type="Proteomes" id="UP001220964"/>
    </source>
</evidence>
<feature type="domain" description="Glyoxalase-like" evidence="1">
    <location>
        <begin position="12"/>
        <end position="106"/>
    </location>
</feature>
<comment type="caution">
    <text evidence="2">The sequence shown here is derived from an EMBL/GenBank/DDBJ whole genome shotgun (WGS) entry which is preliminary data.</text>
</comment>
<dbReference type="Pfam" id="PF18029">
    <property type="entry name" value="Glyoxalase_6"/>
    <property type="match status" value="1"/>
</dbReference>
<dbReference type="EMBL" id="JARGYC010000018">
    <property type="protein sequence ID" value="MDF0600804.1"/>
    <property type="molecule type" value="Genomic_DNA"/>
</dbReference>
<dbReference type="InterPro" id="IPR029068">
    <property type="entry name" value="Glyas_Bleomycin-R_OHBP_Dase"/>
</dbReference>
<reference evidence="2" key="1">
    <citation type="submission" date="2023-03" db="EMBL/GenBank/DDBJ databases">
        <title>Multiphase analysis and comparison of six strains from genera Psychromarinibacter, Lutimaribacter, and Maritimibacter, including a novel species: Psychromarinibacter sediminicola sp. nov.</title>
        <authorList>
            <person name="Wang Y.-H."/>
            <person name="Ye M.-Q."/>
            <person name="Du Z.-J."/>
        </authorList>
    </citation>
    <scope>NUCLEOTIDE SEQUENCE</scope>
    <source>
        <strain evidence="2">C21-152</strain>
    </source>
</reference>
<accession>A0AAE3T9A2</accession>
<keyword evidence="3" id="KW-1185">Reference proteome</keyword>
<dbReference type="Gene3D" id="3.10.180.10">
    <property type="entry name" value="2,3-Dihydroxybiphenyl 1,2-Dioxygenase, domain 1"/>
    <property type="match status" value="1"/>
</dbReference>
<dbReference type="RefSeq" id="WP_275566946.1">
    <property type="nucleotide sequence ID" value="NZ_JARGYC010000018.1"/>
</dbReference>